<evidence type="ECO:0000256" key="1">
    <source>
        <dbReference type="ARBA" id="ARBA00023015"/>
    </source>
</evidence>
<keyword evidence="4" id="KW-0472">Membrane</keyword>
<proteinExistence type="predicted"/>
<feature type="transmembrane region" description="Helical" evidence="4">
    <location>
        <begin position="92"/>
        <end position="113"/>
    </location>
</feature>
<feature type="domain" description="Putative zinc-finger" evidence="5">
    <location>
        <begin position="16"/>
        <end position="43"/>
    </location>
</feature>
<feature type="compositionally biased region" description="Polar residues" evidence="3">
    <location>
        <begin position="189"/>
        <end position="201"/>
    </location>
</feature>
<feature type="compositionally biased region" description="Basic residues" evidence="3">
    <location>
        <begin position="1"/>
        <end position="13"/>
    </location>
</feature>
<feature type="region of interest" description="Disordered" evidence="3">
    <location>
        <begin position="1"/>
        <end position="20"/>
    </location>
</feature>
<gene>
    <name evidence="6" type="ORF">P8192_09790</name>
</gene>
<keyword evidence="4" id="KW-0812">Transmembrane</keyword>
<evidence type="ECO:0000313" key="6">
    <source>
        <dbReference type="EMBL" id="WFP15689.1"/>
    </source>
</evidence>
<evidence type="ECO:0000313" key="7">
    <source>
        <dbReference type="Proteomes" id="UP001219037"/>
    </source>
</evidence>
<keyword evidence="7" id="KW-1185">Reference proteome</keyword>
<dbReference type="InterPro" id="IPR041916">
    <property type="entry name" value="Anti_sigma_zinc_sf"/>
</dbReference>
<sequence length="369" mass="39001">MSTTQRSRRPHPRSRFDSYLENSLTPGSRRRVQRHVAECHECAEEISQRAAALRYSRQAQQSHIIPVRQSATSGPASEAVLRPGSGIAGWKVVIGLVLVCTVAVAMLLFAWVAGGRGSVSLSVGSPSLLPQELSATGSDARLEDRPLITPTLTAGTPSSTTSSSASGSSESSASSSASSDDAQWPMVSTAGSTQGADLTASGTDVPVSALSQLRGYGWNIPGLADFGMSMQSASVLSGENWAEISTQMRRGSGDDEIVTVVRECRQVEDDQVTGCPVEEEHSGPVTTIDIGPDTSIEVQTFADDTWTARLNSEHASYQVDSSSPVENAAAMMSALRMSEQSRIKGGTLPDSAMDRLQRGFQEIIPGLGQ</sequence>
<name>A0ABY8H4B4_9MICC</name>
<protein>
    <submittedName>
        <fullName evidence="6">Zf-HC2 domain-containing protein</fullName>
    </submittedName>
</protein>
<dbReference type="Pfam" id="PF13490">
    <property type="entry name" value="zf-HC2"/>
    <property type="match status" value="1"/>
</dbReference>
<dbReference type="RefSeq" id="WP_278156628.1">
    <property type="nucleotide sequence ID" value="NZ_CP121252.1"/>
</dbReference>
<keyword evidence="2" id="KW-0804">Transcription</keyword>
<organism evidence="6 7">
    <name type="scientific">Citricoccus muralis</name>
    <dbReference type="NCBI Taxonomy" id="169134"/>
    <lineage>
        <taxon>Bacteria</taxon>
        <taxon>Bacillati</taxon>
        <taxon>Actinomycetota</taxon>
        <taxon>Actinomycetes</taxon>
        <taxon>Micrococcales</taxon>
        <taxon>Micrococcaceae</taxon>
        <taxon>Citricoccus</taxon>
    </lineage>
</organism>
<evidence type="ECO:0000259" key="5">
    <source>
        <dbReference type="Pfam" id="PF13490"/>
    </source>
</evidence>
<evidence type="ECO:0000256" key="3">
    <source>
        <dbReference type="SAM" id="MobiDB-lite"/>
    </source>
</evidence>
<evidence type="ECO:0000256" key="4">
    <source>
        <dbReference type="SAM" id="Phobius"/>
    </source>
</evidence>
<reference evidence="6 7" key="1">
    <citation type="submission" date="2023-04" db="EMBL/GenBank/DDBJ databases">
        <title>Funneling lignin-derived compounds into biodiesel using alkali-halophilic Citricoccus sp. P2.</title>
        <authorList>
            <person name="Luo C.-B."/>
        </authorList>
    </citation>
    <scope>NUCLEOTIDE SEQUENCE [LARGE SCALE GENOMIC DNA]</scope>
    <source>
        <strain evidence="6 7">P2</strain>
    </source>
</reference>
<dbReference type="EMBL" id="CP121252">
    <property type="protein sequence ID" value="WFP15689.1"/>
    <property type="molecule type" value="Genomic_DNA"/>
</dbReference>
<evidence type="ECO:0000256" key="2">
    <source>
        <dbReference type="ARBA" id="ARBA00023163"/>
    </source>
</evidence>
<feature type="compositionally biased region" description="Low complexity" evidence="3">
    <location>
        <begin position="153"/>
        <end position="179"/>
    </location>
</feature>
<dbReference type="Gene3D" id="1.10.10.1320">
    <property type="entry name" value="Anti-sigma factor, zinc-finger domain"/>
    <property type="match status" value="1"/>
</dbReference>
<keyword evidence="1" id="KW-0805">Transcription regulation</keyword>
<keyword evidence="4" id="KW-1133">Transmembrane helix</keyword>
<feature type="region of interest" description="Disordered" evidence="3">
    <location>
        <begin position="148"/>
        <end position="201"/>
    </location>
</feature>
<dbReference type="InterPro" id="IPR027383">
    <property type="entry name" value="Znf_put"/>
</dbReference>
<accession>A0ABY8H4B4</accession>
<dbReference type="Proteomes" id="UP001219037">
    <property type="component" value="Chromosome"/>
</dbReference>